<feature type="chain" id="PRO_5034593070" description="C-X-C motif chemokine" evidence="6">
    <location>
        <begin position="23"/>
        <end position="109"/>
    </location>
</feature>
<dbReference type="GO" id="GO:0035769">
    <property type="term" value="P:B cell chemotaxis across high endothelial venule"/>
    <property type="evidence" value="ECO:0007669"/>
    <property type="project" value="Ensembl"/>
</dbReference>
<keyword evidence="6" id="KW-0732">Signal</keyword>
<comment type="subcellular location">
    <subcellularLocation>
        <location evidence="1 6">Secreted</location>
    </subcellularLocation>
</comment>
<keyword evidence="9" id="KW-1185">Reference proteome</keyword>
<dbReference type="CDD" id="cd00273">
    <property type="entry name" value="Chemokine_CXC"/>
    <property type="match status" value="1"/>
</dbReference>
<dbReference type="GO" id="GO:0017134">
    <property type="term" value="F:fibroblast growth factor binding"/>
    <property type="evidence" value="ECO:0007669"/>
    <property type="project" value="Ensembl"/>
</dbReference>
<keyword evidence="4 6" id="KW-0964">Secreted</keyword>
<dbReference type="Pfam" id="PF00048">
    <property type="entry name" value="IL8"/>
    <property type="match status" value="1"/>
</dbReference>
<organism evidence="8 9">
    <name type="scientific">Sciurus vulgaris</name>
    <name type="common">Eurasian red squirrel</name>
    <dbReference type="NCBI Taxonomy" id="55149"/>
    <lineage>
        <taxon>Eukaryota</taxon>
        <taxon>Metazoa</taxon>
        <taxon>Chordata</taxon>
        <taxon>Craniata</taxon>
        <taxon>Vertebrata</taxon>
        <taxon>Euteleostomi</taxon>
        <taxon>Mammalia</taxon>
        <taxon>Eutheria</taxon>
        <taxon>Euarchontoglires</taxon>
        <taxon>Glires</taxon>
        <taxon>Rodentia</taxon>
        <taxon>Sciuromorpha</taxon>
        <taxon>Sciuridae</taxon>
        <taxon>Sciurinae</taxon>
        <taxon>Sciurini</taxon>
        <taxon>Sciurus</taxon>
    </lineage>
</organism>
<keyword evidence="5" id="KW-1015">Disulfide bond</keyword>
<dbReference type="InterPro" id="IPR001089">
    <property type="entry name" value="Chemokine_CXC"/>
</dbReference>
<dbReference type="FunFam" id="2.40.50.40:FF:000004">
    <property type="entry name" value="C-X-C motif chemokine"/>
    <property type="match status" value="1"/>
</dbReference>
<dbReference type="GO" id="GO:2000545">
    <property type="term" value="P:negative regulation of endothelial cell chemotaxis to fibroblast growth factor"/>
    <property type="evidence" value="ECO:0007669"/>
    <property type="project" value="Ensembl"/>
</dbReference>
<dbReference type="GO" id="GO:0035768">
    <property type="term" value="P:endothelial cell chemotaxis to fibroblast growth factor"/>
    <property type="evidence" value="ECO:0007669"/>
    <property type="project" value="Ensembl"/>
</dbReference>
<evidence type="ECO:0000313" key="9">
    <source>
        <dbReference type="Proteomes" id="UP000694564"/>
    </source>
</evidence>
<dbReference type="GO" id="GO:0007204">
    <property type="term" value="P:positive regulation of cytosolic calcium ion concentration"/>
    <property type="evidence" value="ECO:0007669"/>
    <property type="project" value="Ensembl"/>
</dbReference>
<sequence>MRLISAALLLTLLVSSLSPVHGVLEAYNTNLKCSCVRETSDFIHPAQIGQLQIVPPGNGCPNKQIIIRLKNKSVICVNPQSKWIQRVIRHLRKKNMFSTPPAPVMKKTG</sequence>
<dbReference type="GO" id="GO:0008201">
    <property type="term" value="F:heparin binding"/>
    <property type="evidence" value="ECO:0007669"/>
    <property type="project" value="Ensembl"/>
</dbReference>
<dbReference type="PANTHER" id="PTHR12015:SF204">
    <property type="entry name" value="C-X-C MOTIF CHEMOKINE 13"/>
    <property type="match status" value="1"/>
</dbReference>
<dbReference type="GO" id="GO:0031724">
    <property type="term" value="F:CXCR5 chemokine receptor binding"/>
    <property type="evidence" value="ECO:0007669"/>
    <property type="project" value="Ensembl"/>
</dbReference>
<dbReference type="GO" id="GO:0070098">
    <property type="term" value="P:chemokine-mediated signaling pathway"/>
    <property type="evidence" value="ECO:0007669"/>
    <property type="project" value="Ensembl"/>
</dbReference>
<dbReference type="Proteomes" id="UP000694564">
    <property type="component" value="Chromosome 9"/>
</dbReference>
<reference evidence="8" key="2">
    <citation type="submission" date="2025-09" db="UniProtKB">
        <authorList>
            <consortium name="Ensembl"/>
        </authorList>
    </citation>
    <scope>IDENTIFICATION</scope>
</reference>
<dbReference type="GO" id="GO:0006955">
    <property type="term" value="P:immune response"/>
    <property type="evidence" value="ECO:0007669"/>
    <property type="project" value="InterPro"/>
</dbReference>
<dbReference type="InterPro" id="IPR039809">
    <property type="entry name" value="Chemokine_b/g/d"/>
</dbReference>
<dbReference type="SMART" id="SM00199">
    <property type="entry name" value="SCY"/>
    <property type="match status" value="1"/>
</dbReference>
<dbReference type="GO" id="GO:0048248">
    <property type="term" value="F:CXCR3 chemokine receptor binding"/>
    <property type="evidence" value="ECO:0007669"/>
    <property type="project" value="Ensembl"/>
</dbReference>
<dbReference type="Gene3D" id="2.40.50.40">
    <property type="match status" value="1"/>
</dbReference>
<dbReference type="InterPro" id="IPR001811">
    <property type="entry name" value="Chemokine_IL8-like_dom"/>
</dbReference>
<proteinExistence type="inferred from homology"/>
<dbReference type="InterPro" id="IPR018048">
    <property type="entry name" value="Chemokine_CXC_CS"/>
</dbReference>
<dbReference type="GO" id="GO:0031735">
    <property type="term" value="F:CCR10 chemokine receptor binding"/>
    <property type="evidence" value="ECO:0007669"/>
    <property type="project" value="Ensembl"/>
</dbReference>
<evidence type="ECO:0000256" key="1">
    <source>
        <dbReference type="ARBA" id="ARBA00004613"/>
    </source>
</evidence>
<dbReference type="AlphaFoldDB" id="A0A8D2DZL1"/>
<dbReference type="InterPro" id="IPR036048">
    <property type="entry name" value="Interleukin_8-like_sf"/>
</dbReference>
<feature type="domain" description="Chemokine interleukin-8-like" evidence="7">
    <location>
        <begin position="30"/>
        <end position="91"/>
    </location>
</feature>
<comment type="similarity">
    <text evidence="2 6">Belongs to the intercrine alpha (chemokine CxC) family.</text>
</comment>
<accession>A0A8D2DZL1</accession>
<dbReference type="PRINTS" id="PR00436">
    <property type="entry name" value="INTERLEUKIN8"/>
</dbReference>
<gene>
    <name evidence="8" type="primary">CXCL13</name>
</gene>
<evidence type="ECO:0000256" key="3">
    <source>
        <dbReference type="ARBA" id="ARBA00022514"/>
    </source>
</evidence>
<evidence type="ECO:0000256" key="2">
    <source>
        <dbReference type="ARBA" id="ARBA00010665"/>
    </source>
</evidence>
<evidence type="ECO:0000256" key="6">
    <source>
        <dbReference type="RuleBase" id="RU361149"/>
    </source>
</evidence>
<evidence type="ECO:0000256" key="4">
    <source>
        <dbReference type="ARBA" id="ARBA00022525"/>
    </source>
</evidence>
<dbReference type="GO" id="GO:0007267">
    <property type="term" value="P:cell-cell signaling"/>
    <property type="evidence" value="ECO:0007669"/>
    <property type="project" value="Ensembl"/>
</dbReference>
<evidence type="ECO:0000259" key="7">
    <source>
        <dbReference type="SMART" id="SM00199"/>
    </source>
</evidence>
<evidence type="ECO:0000313" key="8">
    <source>
        <dbReference type="Ensembl" id="ENSSVLP00005030905.1"/>
    </source>
</evidence>
<dbReference type="GO" id="GO:0033625">
    <property type="term" value="P:positive regulation of integrin activation"/>
    <property type="evidence" value="ECO:0007669"/>
    <property type="project" value="Ensembl"/>
</dbReference>
<dbReference type="PROSITE" id="PS00471">
    <property type="entry name" value="SMALL_CYTOKINES_CXC"/>
    <property type="match status" value="1"/>
</dbReference>
<dbReference type="GO" id="GO:0005615">
    <property type="term" value="C:extracellular space"/>
    <property type="evidence" value="ECO:0007669"/>
    <property type="project" value="UniProtKB-UniRule"/>
</dbReference>
<reference evidence="8" key="1">
    <citation type="submission" date="2025-08" db="UniProtKB">
        <authorList>
            <consortium name="Ensembl"/>
        </authorList>
    </citation>
    <scope>IDENTIFICATION</scope>
</reference>
<dbReference type="InterPro" id="IPR033899">
    <property type="entry name" value="CXC_Chemokine_domain"/>
</dbReference>
<dbReference type="GO" id="GO:0010820">
    <property type="term" value="P:positive regulation of T cell chemotaxis"/>
    <property type="evidence" value="ECO:0007669"/>
    <property type="project" value="Ensembl"/>
</dbReference>
<dbReference type="GO" id="GO:0032487">
    <property type="term" value="P:regulation of Rap protein signal transduction"/>
    <property type="evidence" value="ECO:0007669"/>
    <property type="project" value="Ensembl"/>
</dbReference>
<dbReference type="PANTHER" id="PTHR12015">
    <property type="entry name" value="SMALL INDUCIBLE CYTOKINE A"/>
    <property type="match status" value="1"/>
</dbReference>
<keyword evidence="6" id="KW-0145">Chemotaxis</keyword>
<dbReference type="Ensembl" id="ENSSVLT00005034325.1">
    <property type="protein sequence ID" value="ENSSVLP00005030905.1"/>
    <property type="gene ID" value="ENSSVLG00005024355.1"/>
</dbReference>
<feature type="signal peptide" evidence="6">
    <location>
        <begin position="1"/>
        <end position="22"/>
    </location>
</feature>
<protein>
    <recommendedName>
        <fullName evidence="6">C-X-C motif chemokine</fullName>
    </recommendedName>
</protein>
<dbReference type="GO" id="GO:0042742">
    <property type="term" value="P:defense response to bacterium"/>
    <property type="evidence" value="ECO:0007669"/>
    <property type="project" value="Ensembl"/>
</dbReference>
<dbReference type="GO" id="GO:0033634">
    <property type="term" value="P:positive regulation of cell-cell adhesion mediated by integrin"/>
    <property type="evidence" value="ECO:0007669"/>
    <property type="project" value="Ensembl"/>
</dbReference>
<dbReference type="GeneTree" id="ENSGT00530000064292"/>
<dbReference type="GO" id="GO:0008009">
    <property type="term" value="F:chemokine activity"/>
    <property type="evidence" value="ECO:0007669"/>
    <property type="project" value="Ensembl"/>
</dbReference>
<dbReference type="OrthoDB" id="9937393at2759"/>
<dbReference type="GO" id="GO:0048535">
    <property type="term" value="P:lymph node development"/>
    <property type="evidence" value="ECO:0007669"/>
    <property type="project" value="Ensembl"/>
</dbReference>
<name>A0A8D2DZL1_SCIVU</name>
<dbReference type="PRINTS" id="PR00437">
    <property type="entry name" value="SMALLCYTKCXC"/>
</dbReference>
<dbReference type="SUPFAM" id="SSF54117">
    <property type="entry name" value="Interleukin 8-like chemokines"/>
    <property type="match status" value="1"/>
</dbReference>
<keyword evidence="3 6" id="KW-0202">Cytokine</keyword>
<evidence type="ECO:0000256" key="5">
    <source>
        <dbReference type="ARBA" id="ARBA00023157"/>
    </source>
</evidence>